<dbReference type="InterPro" id="IPR037165">
    <property type="entry name" value="AldOxase/xan_DH_Mopterin-bd_sf"/>
</dbReference>
<dbReference type="InterPro" id="IPR046867">
    <property type="entry name" value="AldOxase/xan_DH_MoCoBD2"/>
</dbReference>
<dbReference type="SUPFAM" id="SSF56003">
    <property type="entry name" value="Molybdenum cofactor-binding domain"/>
    <property type="match status" value="1"/>
</dbReference>
<evidence type="ECO:0000256" key="1">
    <source>
        <dbReference type="ARBA" id="ARBA00022505"/>
    </source>
</evidence>
<reference evidence="4 5" key="1">
    <citation type="submission" date="2016-10" db="EMBL/GenBank/DDBJ databases">
        <authorList>
            <person name="de Groot N.N."/>
        </authorList>
    </citation>
    <scope>NUCLEOTIDE SEQUENCE [LARGE SCALE GENOMIC DNA]</scope>
    <source>
        <strain evidence="4 5">CGMCC 1.11030</strain>
    </source>
</reference>
<accession>A0A1I3M039</accession>
<keyword evidence="2" id="KW-0560">Oxidoreductase</keyword>
<dbReference type="Pfam" id="PF20256">
    <property type="entry name" value="MoCoBD_2"/>
    <property type="match status" value="1"/>
</dbReference>
<dbReference type="SMART" id="SM01008">
    <property type="entry name" value="Ald_Xan_dh_C"/>
    <property type="match status" value="1"/>
</dbReference>
<dbReference type="InterPro" id="IPR036856">
    <property type="entry name" value="Ald_Oxase/Xan_DH_a/b_sf"/>
</dbReference>
<dbReference type="InterPro" id="IPR008274">
    <property type="entry name" value="AldOxase/xan_DH_MoCoBD1"/>
</dbReference>
<evidence type="ECO:0000256" key="2">
    <source>
        <dbReference type="ARBA" id="ARBA00023002"/>
    </source>
</evidence>
<organism evidence="4 5">
    <name type="scientific">Albimonas pacifica</name>
    <dbReference type="NCBI Taxonomy" id="1114924"/>
    <lineage>
        <taxon>Bacteria</taxon>
        <taxon>Pseudomonadati</taxon>
        <taxon>Pseudomonadota</taxon>
        <taxon>Alphaproteobacteria</taxon>
        <taxon>Rhodobacterales</taxon>
        <taxon>Paracoccaceae</taxon>
        <taxon>Albimonas</taxon>
    </lineage>
</organism>
<name>A0A1I3M039_9RHOB</name>
<dbReference type="Pfam" id="PF01315">
    <property type="entry name" value="Ald_Xan_dh_C"/>
    <property type="match status" value="1"/>
</dbReference>
<dbReference type="AlphaFoldDB" id="A0A1I3M039"/>
<dbReference type="GO" id="GO:0016491">
    <property type="term" value="F:oxidoreductase activity"/>
    <property type="evidence" value="ECO:0007669"/>
    <property type="project" value="UniProtKB-KW"/>
</dbReference>
<dbReference type="EMBL" id="FOQH01000010">
    <property type="protein sequence ID" value="SFI90348.1"/>
    <property type="molecule type" value="Genomic_DNA"/>
</dbReference>
<keyword evidence="5" id="KW-1185">Reference proteome</keyword>
<dbReference type="GO" id="GO:0005506">
    <property type="term" value="F:iron ion binding"/>
    <property type="evidence" value="ECO:0007669"/>
    <property type="project" value="InterPro"/>
</dbReference>
<dbReference type="InterPro" id="IPR016208">
    <property type="entry name" value="Ald_Oxase/xanthine_DH-like"/>
</dbReference>
<proteinExistence type="predicted"/>
<dbReference type="OrthoDB" id="9758509at2"/>
<feature type="domain" description="Aldehyde oxidase/xanthine dehydrogenase a/b hammerhead" evidence="3">
    <location>
        <begin position="23"/>
        <end position="140"/>
    </location>
</feature>
<sequence>MTRAPGKLFGRSVPRIEDRALVSGRGRYLDDLAPEGCLAAAFVRSPYAHAIIEGIDAAEARALPGVHAVLTLADLRAVLTSDRLVTALPSPAFAFQLDRPVLVDAETVHVGEPVALVIADTRALAEDAAELVEVDYAPLPAVADAVAGLAEGAPSAHRDLPHNRVARFGFDYGPVDAAFASAPHVVQGAYQVHRGGAHSLEGRGVLSRPDALTGRLEVWSSTQTPHALRRALAGLLGREEEAVLVTAPDLGGGFGPKLVTYPEEIAVAAASLLLSRPVKWVEDRREHFLSTCQERDQDWTMEMALDAEGRILGIRGTLVHDHGAYTPRGLNVAYGAGVTLPMPYNVPAYRLDIQVALTNKVPVTPIRGAGQPQGAFVMERLLDRAAMALGLPRDEIRRRNLVRPEQMPCEKPMRMRGGEAAALDSGDYPATQAEAQAAADWAGFPTRQAEARAQGRRRGIGIANYVEGTGRGPYETATVRIARSGRVLISTGAAAMGQGTATMIAQVAGEQLGGDLSRIDVTCGDTRQSLGFGGFNSRQTVTAGASAHAAALEVRGKLLKVASHLLEVSPDDLDIAGDRVAIKGAEDRFRTFAQLAAAAAGLPGFPLPGIDTPGLEASAQVDVPAMAYSNGTAVAEVEVDPDTGRVRVLNLVLAHDCGVMVNPMTVEGQVAGGVAHGLGGALYERMIFDEDAQPLTATLADYLMVTAAEMPPLQILHRESPSPLNVLGLKGVGESGVIPIAAAVLSAVDDACADLGLHAARAPLSPADLRALMRAARSAA</sequence>
<evidence type="ECO:0000313" key="4">
    <source>
        <dbReference type="EMBL" id="SFI90348.1"/>
    </source>
</evidence>
<dbReference type="Gene3D" id="3.90.1170.50">
    <property type="entry name" value="Aldehyde oxidase/xanthine dehydrogenase, a/b hammerhead"/>
    <property type="match status" value="1"/>
</dbReference>
<dbReference type="PANTHER" id="PTHR11908">
    <property type="entry name" value="XANTHINE DEHYDROGENASE"/>
    <property type="match status" value="1"/>
</dbReference>
<protein>
    <submittedName>
        <fullName evidence="4">Xanthine dehydrogenase, molybdenum binding subunit apoprotein</fullName>
    </submittedName>
</protein>
<dbReference type="InterPro" id="IPR000674">
    <property type="entry name" value="Ald_Oxase/Xan_DH_a/b"/>
</dbReference>
<dbReference type="STRING" id="1114924.SAMN05216258_110253"/>
<gene>
    <name evidence="4" type="ORF">SAMN05216258_110253</name>
</gene>
<evidence type="ECO:0000313" key="5">
    <source>
        <dbReference type="Proteomes" id="UP000199377"/>
    </source>
</evidence>
<keyword evidence="1" id="KW-0500">Molybdenum</keyword>
<dbReference type="PANTHER" id="PTHR11908:SF132">
    <property type="entry name" value="ALDEHYDE OXIDASE 1-RELATED"/>
    <property type="match status" value="1"/>
</dbReference>
<dbReference type="RefSeq" id="WP_092863678.1">
    <property type="nucleotide sequence ID" value="NZ_FOQH01000010.1"/>
</dbReference>
<dbReference type="Pfam" id="PF02738">
    <property type="entry name" value="MoCoBD_1"/>
    <property type="match status" value="1"/>
</dbReference>
<dbReference type="Gene3D" id="3.30.365.10">
    <property type="entry name" value="Aldehyde oxidase/xanthine dehydrogenase, molybdopterin binding domain"/>
    <property type="match status" value="4"/>
</dbReference>
<dbReference type="Proteomes" id="UP000199377">
    <property type="component" value="Unassembled WGS sequence"/>
</dbReference>
<evidence type="ECO:0000259" key="3">
    <source>
        <dbReference type="SMART" id="SM01008"/>
    </source>
</evidence>
<dbReference type="SUPFAM" id="SSF54665">
    <property type="entry name" value="CO dehydrogenase molybdoprotein N-domain-like"/>
    <property type="match status" value="1"/>
</dbReference>